<feature type="transmembrane region" description="Helical" evidence="9">
    <location>
        <begin position="212"/>
        <end position="233"/>
    </location>
</feature>
<keyword evidence="4 9" id="KW-0812">Transmembrane</keyword>
<dbReference type="RefSeq" id="WP_321536169.1">
    <property type="nucleotide sequence ID" value="NZ_JARGDL010000013.1"/>
</dbReference>
<dbReference type="Gene3D" id="1.10.357.140">
    <property type="entry name" value="UbiA prenyltransferase"/>
    <property type="match status" value="1"/>
</dbReference>
<feature type="transmembrane region" description="Helical" evidence="9">
    <location>
        <begin position="21"/>
        <end position="38"/>
    </location>
</feature>
<evidence type="ECO:0000256" key="6">
    <source>
        <dbReference type="ARBA" id="ARBA00023133"/>
    </source>
</evidence>
<proteinExistence type="inferred from homology"/>
<comment type="pathway">
    <text evidence="9">Porphyrin-containing compound metabolism; heme O biosynthesis; heme O from protoheme: step 1/1.</text>
</comment>
<comment type="similarity">
    <text evidence="9">Belongs to the UbiA prenyltransferase family. Protoheme IX farnesyltransferase subfamily.</text>
</comment>
<evidence type="ECO:0000313" key="11">
    <source>
        <dbReference type="Proteomes" id="UP001221302"/>
    </source>
</evidence>
<dbReference type="GO" id="GO:0048034">
    <property type="term" value="P:heme O biosynthetic process"/>
    <property type="evidence" value="ECO:0007669"/>
    <property type="project" value="UniProtKB-UniRule"/>
</dbReference>
<organism evidence="10 11">
    <name type="scientific">Stygiobacter electus</name>
    <dbReference type="NCBI Taxonomy" id="3032292"/>
    <lineage>
        <taxon>Bacteria</taxon>
        <taxon>Pseudomonadati</taxon>
        <taxon>Ignavibacteriota</taxon>
        <taxon>Ignavibacteria</taxon>
        <taxon>Ignavibacteriales</taxon>
        <taxon>Melioribacteraceae</taxon>
        <taxon>Stygiobacter</taxon>
    </lineage>
</organism>
<dbReference type="PROSITE" id="PS00943">
    <property type="entry name" value="UBIA"/>
    <property type="match status" value="1"/>
</dbReference>
<evidence type="ECO:0000256" key="5">
    <source>
        <dbReference type="ARBA" id="ARBA00022989"/>
    </source>
</evidence>
<sequence length="297" mass="33953">MIKVIKYIAEKLSVIPELGKFRITFFVSISTSIGYILHRGKIDLQIILPILGVFLLASGSSAINHFQERKYDALMERTKNRPIPSNRIDPVSAFLIGINLLLIGSVVLYLSSNSTALFLGLFSAVWYNLFYTPLKRKFAFVVIPGALIGAIPPIIGWVASGGYLFDLKILMVAFFFFIWQIPHFWLLVVIHSNDYERAGFPTISKIYNSLQIARITFVWIAALVVSCFLIPIYNVFNKPISLVLLFALGIWLLFSTKNMLTQYFDKIIFRKAFLRINFYVLFVILIISIDKLIFKVF</sequence>
<comment type="miscellaneous">
    <text evidence="9">Carbon 2 of the heme B porphyrin ring is defined according to the Fischer nomenclature.</text>
</comment>
<keyword evidence="11" id="KW-1185">Reference proteome</keyword>
<dbReference type="EMBL" id="JARGDL010000013">
    <property type="protein sequence ID" value="MDF1612398.1"/>
    <property type="molecule type" value="Genomic_DNA"/>
</dbReference>
<dbReference type="GO" id="GO:0006784">
    <property type="term" value="P:heme A biosynthetic process"/>
    <property type="evidence" value="ECO:0007669"/>
    <property type="project" value="TreeGrafter"/>
</dbReference>
<dbReference type="EC" id="2.5.1.141" evidence="9"/>
<keyword evidence="7 9" id="KW-0472">Membrane</keyword>
<keyword evidence="6 9" id="KW-0350">Heme biosynthesis</keyword>
<protein>
    <recommendedName>
        <fullName evidence="9">Protoheme IX farnesyltransferase</fullName>
        <ecNumber evidence="9">2.5.1.141</ecNumber>
    </recommendedName>
    <alternativeName>
        <fullName evidence="9">Heme B farnesyltransferase</fullName>
    </alternativeName>
    <alternativeName>
        <fullName evidence="9">Heme O synthase</fullName>
    </alternativeName>
</protein>
<keyword evidence="5 9" id="KW-1133">Transmembrane helix</keyword>
<dbReference type="InterPro" id="IPR030470">
    <property type="entry name" value="UbiA_prenylTrfase_CS"/>
</dbReference>
<evidence type="ECO:0000256" key="7">
    <source>
        <dbReference type="ARBA" id="ARBA00023136"/>
    </source>
</evidence>
<dbReference type="CDD" id="cd13957">
    <property type="entry name" value="PT_UbiA_Cox10"/>
    <property type="match status" value="1"/>
</dbReference>
<evidence type="ECO:0000313" key="10">
    <source>
        <dbReference type="EMBL" id="MDF1612398.1"/>
    </source>
</evidence>
<comment type="caution">
    <text evidence="10">The sequence shown here is derived from an EMBL/GenBank/DDBJ whole genome shotgun (WGS) entry which is preliminary data.</text>
</comment>
<keyword evidence="3 9" id="KW-0808">Transferase</keyword>
<feature type="transmembrane region" description="Helical" evidence="9">
    <location>
        <begin position="272"/>
        <end position="294"/>
    </location>
</feature>
<feature type="transmembrane region" description="Helical" evidence="9">
    <location>
        <begin position="87"/>
        <end position="109"/>
    </location>
</feature>
<gene>
    <name evidence="9" type="primary">ctaB</name>
    <name evidence="10" type="ORF">P0M35_09565</name>
</gene>
<keyword evidence="2 9" id="KW-1003">Cell membrane</keyword>
<dbReference type="GO" id="GO:0005886">
    <property type="term" value="C:plasma membrane"/>
    <property type="evidence" value="ECO:0007669"/>
    <property type="project" value="UniProtKB-SubCell"/>
</dbReference>
<comment type="subcellular location">
    <subcellularLocation>
        <location evidence="9">Cell membrane</location>
        <topology evidence="9">Multi-pass membrane protein</topology>
    </subcellularLocation>
    <subcellularLocation>
        <location evidence="1">Membrane</location>
        <topology evidence="1">Multi-pass membrane protein</topology>
    </subcellularLocation>
</comment>
<comment type="catalytic activity">
    <reaction evidence="8 9">
        <text>heme b + (2E,6E)-farnesyl diphosphate + H2O = Fe(II)-heme o + diphosphate</text>
        <dbReference type="Rhea" id="RHEA:28070"/>
        <dbReference type="ChEBI" id="CHEBI:15377"/>
        <dbReference type="ChEBI" id="CHEBI:33019"/>
        <dbReference type="ChEBI" id="CHEBI:60344"/>
        <dbReference type="ChEBI" id="CHEBI:60530"/>
        <dbReference type="ChEBI" id="CHEBI:175763"/>
        <dbReference type="EC" id="2.5.1.141"/>
    </reaction>
</comment>
<dbReference type="Pfam" id="PF01040">
    <property type="entry name" value="UbiA"/>
    <property type="match status" value="1"/>
</dbReference>
<reference evidence="10" key="1">
    <citation type="submission" date="2023-03" db="EMBL/GenBank/DDBJ databases">
        <title>Stygiobacter electus gen. nov., sp. nov., facultatively anaerobic thermotolerant bacterium of the class Ignavibacteria from a well of Yessentuki mineral water deposit.</title>
        <authorList>
            <person name="Podosokorskaya O.A."/>
            <person name="Elcheninov A.G."/>
            <person name="Petrova N.F."/>
            <person name="Zavarzina D.G."/>
            <person name="Kublanov I.V."/>
            <person name="Merkel A.Y."/>
        </authorList>
    </citation>
    <scope>NUCLEOTIDE SEQUENCE</scope>
    <source>
        <strain evidence="10">09-Me</strain>
    </source>
</reference>
<evidence type="ECO:0000256" key="3">
    <source>
        <dbReference type="ARBA" id="ARBA00022679"/>
    </source>
</evidence>
<dbReference type="HAMAP" id="MF_00154">
    <property type="entry name" value="CyoE_CtaB"/>
    <property type="match status" value="1"/>
</dbReference>
<dbReference type="Proteomes" id="UP001221302">
    <property type="component" value="Unassembled WGS sequence"/>
</dbReference>
<evidence type="ECO:0000256" key="8">
    <source>
        <dbReference type="ARBA" id="ARBA00047690"/>
    </source>
</evidence>
<dbReference type="InterPro" id="IPR006369">
    <property type="entry name" value="Protohaem_IX_farnesylTrfase"/>
</dbReference>
<feature type="transmembrane region" description="Helical" evidence="9">
    <location>
        <begin position="138"/>
        <end position="157"/>
    </location>
</feature>
<feature type="transmembrane region" description="Helical" evidence="9">
    <location>
        <begin position="44"/>
        <end position="66"/>
    </location>
</feature>
<feature type="transmembrane region" description="Helical" evidence="9">
    <location>
        <begin position="239"/>
        <end position="260"/>
    </location>
</feature>
<dbReference type="AlphaFoldDB" id="A0AAE3P3E4"/>
<accession>A0AAE3P3E4</accession>
<dbReference type="InterPro" id="IPR000537">
    <property type="entry name" value="UbiA_prenyltransferase"/>
</dbReference>
<dbReference type="GO" id="GO:0008495">
    <property type="term" value="F:protoheme IX farnesyltransferase activity"/>
    <property type="evidence" value="ECO:0007669"/>
    <property type="project" value="UniProtKB-UniRule"/>
</dbReference>
<feature type="transmembrane region" description="Helical" evidence="9">
    <location>
        <begin position="169"/>
        <end position="191"/>
    </location>
</feature>
<evidence type="ECO:0000256" key="1">
    <source>
        <dbReference type="ARBA" id="ARBA00004141"/>
    </source>
</evidence>
<name>A0AAE3P3E4_9BACT</name>
<dbReference type="PANTHER" id="PTHR43448">
    <property type="entry name" value="PROTOHEME IX FARNESYLTRANSFERASE, MITOCHONDRIAL"/>
    <property type="match status" value="1"/>
</dbReference>
<evidence type="ECO:0000256" key="9">
    <source>
        <dbReference type="HAMAP-Rule" id="MF_00154"/>
    </source>
</evidence>
<dbReference type="PANTHER" id="PTHR43448:SF2">
    <property type="entry name" value="PROTOHEME IX FARNESYLTRANSFERASE, MITOCHONDRIAL"/>
    <property type="match status" value="1"/>
</dbReference>
<feature type="transmembrane region" description="Helical" evidence="9">
    <location>
        <begin position="115"/>
        <end position="131"/>
    </location>
</feature>
<evidence type="ECO:0000256" key="4">
    <source>
        <dbReference type="ARBA" id="ARBA00022692"/>
    </source>
</evidence>
<evidence type="ECO:0000256" key="2">
    <source>
        <dbReference type="ARBA" id="ARBA00022475"/>
    </source>
</evidence>
<dbReference type="InterPro" id="IPR044878">
    <property type="entry name" value="UbiA_sf"/>
</dbReference>
<comment type="function">
    <text evidence="9">Converts heme B (protoheme IX) to heme O by substitution of the vinyl group on carbon 2 of heme B porphyrin ring with a hydroxyethyl farnesyl side group.</text>
</comment>